<dbReference type="SUPFAM" id="SSF57756">
    <property type="entry name" value="Retrovirus zinc finger-like domains"/>
    <property type="match status" value="2"/>
</dbReference>
<feature type="region of interest" description="Disordered" evidence="3">
    <location>
        <begin position="57"/>
        <end position="113"/>
    </location>
</feature>
<reference evidence="5" key="2">
    <citation type="submission" date="2020-10" db="EMBL/GenBank/DDBJ databases">
        <authorList>
            <person name="Cooper E.A."/>
            <person name="Brenton Z.W."/>
            <person name="Flinn B.S."/>
            <person name="Jenkins J."/>
            <person name="Shu S."/>
            <person name="Flowers D."/>
            <person name="Luo F."/>
            <person name="Wang Y."/>
            <person name="Xia P."/>
            <person name="Barry K."/>
            <person name="Daum C."/>
            <person name="Lipzen A."/>
            <person name="Yoshinaga Y."/>
            <person name="Schmutz J."/>
            <person name="Saski C."/>
            <person name="Vermerris W."/>
            <person name="Kresovich S."/>
        </authorList>
    </citation>
    <scope>NUCLEOTIDE SEQUENCE</scope>
</reference>
<proteinExistence type="predicted"/>
<feature type="coiled-coil region" evidence="2">
    <location>
        <begin position="226"/>
        <end position="253"/>
    </location>
</feature>
<gene>
    <name evidence="5" type="ORF">BDA96_09G041600</name>
</gene>
<protein>
    <recommendedName>
        <fullName evidence="4">CCHC-type domain-containing protein</fullName>
    </recommendedName>
</protein>
<dbReference type="PANTHER" id="PTHR23002">
    <property type="entry name" value="ZINC FINGER CCHC DOMAIN CONTAINING PROTEIN"/>
    <property type="match status" value="1"/>
</dbReference>
<evidence type="ECO:0000313" key="6">
    <source>
        <dbReference type="Proteomes" id="UP000807115"/>
    </source>
</evidence>
<feature type="compositionally biased region" description="Acidic residues" evidence="3">
    <location>
        <begin position="75"/>
        <end position="86"/>
    </location>
</feature>
<feature type="domain" description="CCHC-type" evidence="4">
    <location>
        <begin position="363"/>
        <end position="378"/>
    </location>
</feature>
<evidence type="ECO:0000313" key="5">
    <source>
        <dbReference type="EMBL" id="KAG0516898.1"/>
    </source>
</evidence>
<dbReference type="Pfam" id="PF00098">
    <property type="entry name" value="zf-CCHC"/>
    <property type="match status" value="1"/>
</dbReference>
<keyword evidence="2" id="KW-0175">Coiled coil</keyword>
<evidence type="ECO:0000256" key="1">
    <source>
        <dbReference type="PROSITE-ProRule" id="PRU00047"/>
    </source>
</evidence>
<dbReference type="GO" id="GO:0003676">
    <property type="term" value="F:nucleic acid binding"/>
    <property type="evidence" value="ECO:0007669"/>
    <property type="project" value="InterPro"/>
</dbReference>
<keyword evidence="1" id="KW-0479">Metal-binding</keyword>
<organism evidence="5 6">
    <name type="scientific">Sorghum bicolor</name>
    <name type="common">Sorghum</name>
    <name type="synonym">Sorghum vulgare</name>
    <dbReference type="NCBI Taxonomy" id="4558"/>
    <lineage>
        <taxon>Eukaryota</taxon>
        <taxon>Viridiplantae</taxon>
        <taxon>Streptophyta</taxon>
        <taxon>Embryophyta</taxon>
        <taxon>Tracheophyta</taxon>
        <taxon>Spermatophyta</taxon>
        <taxon>Magnoliopsida</taxon>
        <taxon>Liliopsida</taxon>
        <taxon>Poales</taxon>
        <taxon>Poaceae</taxon>
        <taxon>PACMAD clade</taxon>
        <taxon>Panicoideae</taxon>
        <taxon>Andropogonodae</taxon>
        <taxon>Andropogoneae</taxon>
        <taxon>Sorghinae</taxon>
        <taxon>Sorghum</taxon>
    </lineage>
</organism>
<dbReference type="InterPro" id="IPR051714">
    <property type="entry name" value="Znf_CCHC_NABP"/>
</dbReference>
<dbReference type="GO" id="GO:0008270">
    <property type="term" value="F:zinc ion binding"/>
    <property type="evidence" value="ECO:0007669"/>
    <property type="project" value="UniProtKB-KW"/>
</dbReference>
<reference evidence="5" key="1">
    <citation type="journal article" date="2019" name="BMC Genomics">
        <title>A new reference genome for Sorghum bicolor reveals high levels of sequence similarity between sweet and grain genotypes: implications for the genetics of sugar metabolism.</title>
        <authorList>
            <person name="Cooper E.A."/>
            <person name="Brenton Z.W."/>
            <person name="Flinn B.S."/>
            <person name="Jenkins J."/>
            <person name="Shu S."/>
            <person name="Flowers D."/>
            <person name="Luo F."/>
            <person name="Wang Y."/>
            <person name="Xia P."/>
            <person name="Barry K."/>
            <person name="Daum C."/>
            <person name="Lipzen A."/>
            <person name="Yoshinaga Y."/>
            <person name="Schmutz J."/>
            <person name="Saski C."/>
            <person name="Vermerris W."/>
            <person name="Kresovich S."/>
        </authorList>
    </citation>
    <scope>NUCLEOTIDE SEQUENCE</scope>
</reference>
<dbReference type="Gene3D" id="4.10.60.10">
    <property type="entry name" value="Zinc finger, CCHC-type"/>
    <property type="match status" value="3"/>
</dbReference>
<keyword evidence="1" id="KW-0863">Zinc-finger</keyword>
<feature type="domain" description="CCHC-type" evidence="4">
    <location>
        <begin position="411"/>
        <end position="425"/>
    </location>
</feature>
<dbReference type="AlphaFoldDB" id="A0A921U3I2"/>
<dbReference type="SMART" id="SM00343">
    <property type="entry name" value="ZnF_C2HC"/>
    <property type="match status" value="4"/>
</dbReference>
<dbReference type="EMBL" id="CM027688">
    <property type="protein sequence ID" value="KAG0516898.1"/>
    <property type="molecule type" value="Genomic_DNA"/>
</dbReference>
<dbReference type="PROSITE" id="PS50158">
    <property type="entry name" value="ZF_CCHC"/>
    <property type="match status" value="2"/>
</dbReference>
<keyword evidence="1" id="KW-0862">Zinc</keyword>
<name>A0A921U3I2_SORBI</name>
<comment type="caution">
    <text evidence="5">The sequence shown here is derived from an EMBL/GenBank/DDBJ whole genome shotgun (WGS) entry which is preliminary data.</text>
</comment>
<dbReference type="InterPro" id="IPR001878">
    <property type="entry name" value="Znf_CCHC"/>
</dbReference>
<dbReference type="InterPro" id="IPR036875">
    <property type="entry name" value="Znf_CCHC_sf"/>
</dbReference>
<accession>A0A921U3I2</accession>
<dbReference type="Proteomes" id="UP000807115">
    <property type="component" value="Chromosome 9"/>
</dbReference>
<sequence length="485" mass="54637">MDDSIFSEIMNMKSAHEIWVFLNEKYGVISKEDDVPKVDANEVVEHDHNMVVVEDCSTSWSSDGDNDAITRSLDKDDDDATSDATDDATPCTLDGEDDGYESDASTSSSTTSPHCFMSHGDTKVSIGGVIIDCDDPNFELELKLVHEELCVTHDNLVKDHAFLTKKISNKETKTSESSSFGSNDQSYDITNPCDVGKKHVSTSCDDLLAMPCSSQLDTCSTSMSCETNLLKENNKLNEQVKNLSNKLERCYNSKVTFEHILKTQRIFGDKYGLGFKEKMTKGKRKQEKRKLSHFMCYRCHEVGHLANGFPNKEKLKKMKEEERLKHVKCFKCRTWGHLTSMCPTKQLIMSENEDKKKAFAHIKCFECKNDGHFALKCPIKLEKKAQATFKRQGNEKQHMSKEEKAQSKRSCYLCRERGHMAHSCPLGNNSKPISIDDFTMLRKDGNGTSMVVIAKHPAIHTKASPKYVAPNLRGPKLVWVPSKSG</sequence>
<evidence type="ECO:0000256" key="2">
    <source>
        <dbReference type="SAM" id="Coils"/>
    </source>
</evidence>
<evidence type="ECO:0000256" key="3">
    <source>
        <dbReference type="SAM" id="MobiDB-lite"/>
    </source>
</evidence>
<evidence type="ECO:0000259" key="4">
    <source>
        <dbReference type="PROSITE" id="PS50158"/>
    </source>
</evidence>